<keyword evidence="2" id="KW-0560">Oxidoreductase</keyword>
<protein>
    <submittedName>
        <fullName evidence="4">Aldehyde dehydrogenase</fullName>
    </submittedName>
</protein>
<dbReference type="InterPro" id="IPR016161">
    <property type="entry name" value="Ald_DH/histidinol_DH"/>
</dbReference>
<dbReference type="SUPFAM" id="SSF53720">
    <property type="entry name" value="ALDH-like"/>
    <property type="match status" value="1"/>
</dbReference>
<dbReference type="InterPro" id="IPR016162">
    <property type="entry name" value="Ald_DH_N"/>
</dbReference>
<evidence type="ECO:0000259" key="3">
    <source>
        <dbReference type="Pfam" id="PF00171"/>
    </source>
</evidence>
<dbReference type="Proteomes" id="UP000282971">
    <property type="component" value="Unassembled WGS sequence"/>
</dbReference>
<keyword evidence="5" id="KW-1185">Reference proteome</keyword>
<dbReference type="OrthoDB" id="9802947at2"/>
<proteinExistence type="inferred from homology"/>
<gene>
    <name evidence="4" type="ORF">EOD43_15715</name>
</gene>
<dbReference type="PANTHER" id="PTHR11699">
    <property type="entry name" value="ALDEHYDE DEHYDROGENASE-RELATED"/>
    <property type="match status" value="1"/>
</dbReference>
<dbReference type="GO" id="GO:0016620">
    <property type="term" value="F:oxidoreductase activity, acting on the aldehyde or oxo group of donors, NAD or NADP as acceptor"/>
    <property type="evidence" value="ECO:0007669"/>
    <property type="project" value="InterPro"/>
</dbReference>
<evidence type="ECO:0000313" key="5">
    <source>
        <dbReference type="Proteomes" id="UP000282971"/>
    </source>
</evidence>
<dbReference type="InterPro" id="IPR016163">
    <property type="entry name" value="Ald_DH_C"/>
</dbReference>
<dbReference type="Gene3D" id="3.40.309.10">
    <property type="entry name" value="Aldehyde Dehydrogenase, Chain A, domain 2"/>
    <property type="match status" value="1"/>
</dbReference>
<reference evidence="4 5" key="1">
    <citation type="submission" date="2019-01" db="EMBL/GenBank/DDBJ databases">
        <authorList>
            <person name="Chen W.-M."/>
        </authorList>
    </citation>
    <scope>NUCLEOTIDE SEQUENCE [LARGE SCALE GENOMIC DNA]</scope>
    <source>
        <strain evidence="4 5">CCP-7</strain>
    </source>
</reference>
<evidence type="ECO:0000256" key="1">
    <source>
        <dbReference type="ARBA" id="ARBA00009986"/>
    </source>
</evidence>
<name>A0A437M1B6_9SPHN</name>
<feature type="domain" description="Aldehyde dehydrogenase" evidence="3">
    <location>
        <begin position="1"/>
        <end position="458"/>
    </location>
</feature>
<comment type="caution">
    <text evidence="4">The sequence shown here is derived from an EMBL/GenBank/DDBJ whole genome shotgun (WGS) entry which is preliminary data.</text>
</comment>
<dbReference type="InterPro" id="IPR015590">
    <property type="entry name" value="Aldehyde_DH_dom"/>
</dbReference>
<comment type="similarity">
    <text evidence="1">Belongs to the aldehyde dehydrogenase family.</text>
</comment>
<dbReference type="Gene3D" id="3.40.605.10">
    <property type="entry name" value="Aldehyde Dehydrogenase, Chain A, domain 1"/>
    <property type="match status" value="1"/>
</dbReference>
<dbReference type="Pfam" id="PF00171">
    <property type="entry name" value="Aldedh"/>
    <property type="match status" value="1"/>
</dbReference>
<evidence type="ECO:0000313" key="4">
    <source>
        <dbReference type="EMBL" id="RVT91333.1"/>
    </source>
</evidence>
<evidence type="ECO:0000256" key="2">
    <source>
        <dbReference type="ARBA" id="ARBA00023002"/>
    </source>
</evidence>
<accession>A0A437M1B6</accession>
<dbReference type="FunFam" id="3.40.605.10:FF:000007">
    <property type="entry name" value="NAD/NADP-dependent betaine aldehyde dehydrogenase"/>
    <property type="match status" value="1"/>
</dbReference>
<dbReference type="AlphaFoldDB" id="A0A437M1B6"/>
<sequence length="462" mass="49016">MPVRRPSDGQVHGAIPIGDAALVDQAVSVATAAAAEWRKVAPRARARLLRRWADLIDRDVDLLARMEAVVSSRFHHEAMVVDVPNASEWLRFYGEYCDKIDGAVLPTADNALAMVVNQPYGVVGAIAPWNFPLILSMWKVAPAIAAGNAVVLKPSELTPFSIVHVARLAIEAGLPAGLFNVVQGDGPGVGSAIVTHPGIGYVSFTGSTATGRRLMADAAMSGPKPVGLELGGKGVQLVFDDAGDLDTLTQKIIWGISRNAGQLCYAGSRLVVQRGIADALVERVVAGLEALRPGQTWDKAASLPPILSDMQGKKIDGIVRDTVDAGASLLTGGGFAEVEGARDGIWYRPTVLADVPAGARGVAEEIFGPVLTVQRFDAEEEGIALSNHASYGLSASVHSRDISRAIRSARAMEAGTIWVNGWGRQPDFSAPFGGWKQSGFGKEAGRDGYQKYLRQKTIWAEL</sequence>
<organism evidence="4 5">
    <name type="scientific">Sphingomonas crocodyli</name>
    <dbReference type="NCBI Taxonomy" id="1979270"/>
    <lineage>
        <taxon>Bacteria</taxon>
        <taxon>Pseudomonadati</taxon>
        <taxon>Pseudomonadota</taxon>
        <taxon>Alphaproteobacteria</taxon>
        <taxon>Sphingomonadales</taxon>
        <taxon>Sphingomonadaceae</taxon>
        <taxon>Sphingomonas</taxon>
    </lineage>
</organism>
<dbReference type="EMBL" id="SACN01000002">
    <property type="protein sequence ID" value="RVT91333.1"/>
    <property type="molecule type" value="Genomic_DNA"/>
</dbReference>